<dbReference type="PANTHER" id="PTHR23359">
    <property type="entry name" value="NUCLEOTIDE KINASE"/>
    <property type="match status" value="1"/>
</dbReference>
<dbReference type="GO" id="GO:0005524">
    <property type="term" value="F:ATP binding"/>
    <property type="evidence" value="ECO:0007669"/>
    <property type="project" value="InterPro"/>
</dbReference>
<keyword evidence="1" id="KW-0808">Transferase</keyword>
<keyword evidence="3" id="KW-0418">Kinase</keyword>
<name>A0A7R9D8Y1_TIMCR</name>
<dbReference type="EMBL" id="OC321056">
    <property type="protein sequence ID" value="CAD7409347.1"/>
    <property type="molecule type" value="Genomic_DNA"/>
</dbReference>
<dbReference type="GO" id="GO:0019205">
    <property type="term" value="F:nucleobase-containing compound kinase activity"/>
    <property type="evidence" value="ECO:0007669"/>
    <property type="project" value="InterPro"/>
</dbReference>
<evidence type="ECO:0000256" key="3">
    <source>
        <dbReference type="ARBA" id="ARBA00022777"/>
    </source>
</evidence>
<feature type="region of interest" description="Disordered" evidence="4">
    <location>
        <begin position="957"/>
        <end position="1002"/>
    </location>
</feature>
<feature type="compositionally biased region" description="Polar residues" evidence="4">
    <location>
        <begin position="66"/>
        <end position="79"/>
    </location>
</feature>
<dbReference type="InterPro" id="IPR000850">
    <property type="entry name" value="Adenylat/UMP-CMP_kin"/>
</dbReference>
<protein>
    <recommendedName>
        <fullName evidence="6">Nucleoside-diphosphate kinase</fullName>
    </recommendedName>
</protein>
<feature type="compositionally biased region" description="Basic and acidic residues" evidence="4">
    <location>
        <begin position="981"/>
        <end position="996"/>
    </location>
</feature>
<organism evidence="5">
    <name type="scientific">Timema cristinae</name>
    <name type="common">Walking stick</name>
    <dbReference type="NCBI Taxonomy" id="61476"/>
    <lineage>
        <taxon>Eukaryota</taxon>
        <taxon>Metazoa</taxon>
        <taxon>Ecdysozoa</taxon>
        <taxon>Arthropoda</taxon>
        <taxon>Hexapoda</taxon>
        <taxon>Insecta</taxon>
        <taxon>Pterygota</taxon>
        <taxon>Neoptera</taxon>
        <taxon>Polyneoptera</taxon>
        <taxon>Phasmatodea</taxon>
        <taxon>Timematodea</taxon>
        <taxon>Timematoidea</taxon>
        <taxon>Timematidae</taxon>
        <taxon>Timema</taxon>
    </lineage>
</organism>
<dbReference type="SUPFAM" id="SSF52540">
    <property type="entry name" value="P-loop containing nucleoside triphosphate hydrolases"/>
    <property type="match status" value="3"/>
</dbReference>
<reference evidence="5" key="1">
    <citation type="submission" date="2020-11" db="EMBL/GenBank/DDBJ databases">
        <authorList>
            <person name="Tran Van P."/>
        </authorList>
    </citation>
    <scope>NUCLEOTIDE SEQUENCE</scope>
</reference>
<dbReference type="GO" id="GO:0006139">
    <property type="term" value="P:nucleobase-containing compound metabolic process"/>
    <property type="evidence" value="ECO:0007669"/>
    <property type="project" value="InterPro"/>
</dbReference>
<evidence type="ECO:0008006" key="6">
    <source>
        <dbReference type="Google" id="ProtNLM"/>
    </source>
</evidence>
<dbReference type="Gene3D" id="3.40.50.300">
    <property type="entry name" value="P-loop containing nucleotide triphosphate hydrolases"/>
    <property type="match status" value="4"/>
</dbReference>
<sequence length="2110" mass="242706">MPQEVVVASSSKEEDMHTDKVLAITTVLKDSCPNWKDFTLSTSITSKRKFSPDGEGTTYHPPKARPSQQTAGLNAQRTRPSVMLGPVTEGEESTAPGPREVTPPEWKGSLPDVYPLPLDVHERMRSGDFYDEEYAERDYLESKPTCFVVFGKTGAGGDRLARKIADSWGCVYIHPDSVMGEELDDPGDVGDWMLRRLSRGDRVPMSVVLALISRKVHSPEVAHRGYVLTGLPYYAPEDKMTVTEQLEIIFHWTLEPSILVYVMCPDRDVMFKRSHTRFDYRTGKTVSRSFYDLEKKVHLVFTHDERTLGDILSEDMYQDFEHERALTSRVVDKHLVRLHMDSPGHVLNELARYKEHVLPAVELHILQHDPHFIVRVDGRMTHAHTFQCVRSRLQALPLPHVYQARRMLEPLAPADTEEEEENQQFEGRTAQDCLPEMLVKGTISAKFPWHVSRWGTRCPVSLSEGRSLDGNPEHLVRFLDKIYFLSSEESLEKFLRNPRPFLLPPNPRPPCKFAVVGPKYSGKTTLAHYLAGMFSGKMLCANALKLSYLSQKQKSQQEATIFNSTQEAIKKQNSTLLKEWEEEDEHRKKKYEQWKDKCLVIIKELVDLVDPHETKTSNSDLETETVPSGEKSLAIRSSLKSKEITPTFEDIPENNSLAEIRTFLENYRIPCINNIPFARDILKVPGLLMDYVPKELVTQKPPPKPVDKYHPFVKEFVANAVKQMLRENIQVTDREMEALLVESIRQVEIEMYVQTSGVIKYGGWVIDNFPLNVDIWNGLKYFDSVPDSLICLRETPETYDTLTKIWESRLQTDELSFSSSRQELKSEELLKEFEHVRLKYTPEDTIQSLREERESVINFNKMYPSLMDANFLHEPGDTDSIYSRKLVKEEQFFKINVHEYFRRNKSLEFGRTKDWEQLNIKDIKTVSGIDMDESIGTKLEESETGVPLPRILGKTDVRVPTKELSGPQIPSNEDSLLGSKNVRDQESTVRPPRKDLNGSSQKHSKHDLSLVIPYKKIDVDGVTVYQFVEDYIEGVNNFYSEWDTFKGNADIETTAIEVDIHDKSIEDIGIETVHKVEGKFIMKPLNVKEDEMEDISLKSEDEDIIQESDGSLFETRPQQWDDRQDQSIASKRQMGGTGIYCPVTFKKDWVLWHGKEDYMVSFMNKLYMLSSEKALEDFNATPGLFASNTTPVNKLPPPRICLIGPIGSGKTSIGHSLSDYLGLIYADYCDVVNEYLIPDGLPKVGRKFKTPETNQSSNQEEIEESVWNPLNELINSIKEYFMNGSPLSIELAEKSIKRFWKNEPYKNNGFVLKGFPYLPSDMDFMKTHHAIPDVIIELSVSNEVADNRVFNFYFQKWKDHIEMLKNKREEKIMKTKEAWLKHKEEETNKILLELQNVNRNSGSEGKVSLVKDPKMKLDLPPGDPSVEPSDSLILQLDKNQLKIAEEIFLERFPEPLLESIEWESNTDARERIHLEIQDWYDSDIENLESLKALAEEENIPWFTVNGEQDKAVAMREVLYHIDRFVHKRSSLFDRPFTLTIDQAERLLEIGYYFPSRFVRECPVQVHNQVHLSKSFIPWEERNNHTPVAVKGHVYFPYDAENLAIFSQDPIKYINQSVQSPQYPFKMAVIGPPKSGKSSLSRQLCKSYGMKHITLGQSVRYVLGELSWSKLAQDVDRCLREGGVIPCNIAAKCVEAATLDPRCVTQGFILDGFPNTVGQMKELQRLAIVPFLVLALRCDVGFSLATLKQETKSFYRQAPTFSPKFLDLKFKYWEDSSEEFLRWVSGEYQNLMFLEARKSKWGMLNEAKDAMFKVMGSIKQFFQNSDEVKPRSLEWMCVSPREFQERQGKFRHYCPLCFVIKKELISSHYTPPPDRKGMVSYLDQYYWICEEHLAEFSKNSDKYLSTLTESSLPVDLPTVVDLATLAHERLHEQGHCIVTYWDNLPQRVVVKGLPSVAVSYREKIYLFCEDECLRRFFKRPDRYHDRKILSGGVTPLPPLLLPSLPPLGYLEQTMYEVVRKSVTAVSADRPKYPGLDGGTSAALAMALHLKTHNPLASRDSREVYGSILGRFRDKCRGMESAIKRFKSRSNPYEVPDKHQEEGRKRISAFTC</sequence>
<dbReference type="InterPro" id="IPR027417">
    <property type="entry name" value="P-loop_NTPase"/>
</dbReference>
<evidence type="ECO:0000256" key="1">
    <source>
        <dbReference type="ARBA" id="ARBA00022679"/>
    </source>
</evidence>
<evidence type="ECO:0000256" key="2">
    <source>
        <dbReference type="ARBA" id="ARBA00022741"/>
    </source>
</evidence>
<accession>A0A7R9D8Y1</accession>
<evidence type="ECO:0000313" key="5">
    <source>
        <dbReference type="EMBL" id="CAD7409347.1"/>
    </source>
</evidence>
<dbReference type="Pfam" id="PF00406">
    <property type="entry name" value="ADK"/>
    <property type="match status" value="1"/>
</dbReference>
<keyword evidence="2" id="KW-0547">Nucleotide-binding</keyword>
<evidence type="ECO:0000256" key="4">
    <source>
        <dbReference type="SAM" id="MobiDB-lite"/>
    </source>
</evidence>
<proteinExistence type="predicted"/>
<feature type="region of interest" description="Disordered" evidence="4">
    <location>
        <begin position="43"/>
        <end position="108"/>
    </location>
</feature>
<gene>
    <name evidence="5" type="ORF">TCEB3V08_LOCUS9977</name>
</gene>